<dbReference type="Proteomes" id="UP000034749">
    <property type="component" value="Unassembled WGS sequence"/>
</dbReference>
<organism evidence="1 2">
    <name type="scientific">Candidatus Nomurabacteria bacterium GW2011_GWA2_40_9</name>
    <dbReference type="NCBI Taxonomy" id="1618734"/>
    <lineage>
        <taxon>Bacteria</taxon>
        <taxon>Candidatus Nomuraibacteriota</taxon>
    </lineage>
</organism>
<gene>
    <name evidence="1" type="ORF">UU24_C0024G0001</name>
</gene>
<protein>
    <submittedName>
        <fullName evidence="1">Uncharacterized protein</fullName>
    </submittedName>
</protein>
<accession>A0A0G0W3M2</accession>
<proteinExistence type="predicted"/>
<reference evidence="1 2" key="1">
    <citation type="journal article" date="2015" name="Nature">
        <title>rRNA introns, odd ribosomes, and small enigmatic genomes across a large radiation of phyla.</title>
        <authorList>
            <person name="Brown C.T."/>
            <person name="Hug L.A."/>
            <person name="Thomas B.C."/>
            <person name="Sharon I."/>
            <person name="Castelle C.J."/>
            <person name="Singh A."/>
            <person name="Wilkins M.J."/>
            <person name="Williams K.H."/>
            <person name="Banfield J.F."/>
        </authorList>
    </citation>
    <scope>NUCLEOTIDE SEQUENCE [LARGE SCALE GENOMIC DNA]</scope>
</reference>
<dbReference type="EMBL" id="LBZW01000024">
    <property type="protein sequence ID" value="KKR78820.1"/>
    <property type="molecule type" value="Genomic_DNA"/>
</dbReference>
<sequence length="85" mass="9614">AQVCTTNSVARDVTYTFRFNFDADNQRFTGYWYNGNTLIETFGNQLDNWGIGGFGGRKWLNGEYYIDDFMMWNSTALGGGACPRG</sequence>
<evidence type="ECO:0000313" key="1">
    <source>
        <dbReference type="EMBL" id="KKR78820.1"/>
    </source>
</evidence>
<comment type="caution">
    <text evidence="1">The sequence shown here is derived from an EMBL/GenBank/DDBJ whole genome shotgun (WGS) entry which is preliminary data.</text>
</comment>
<dbReference type="AlphaFoldDB" id="A0A0G0W3M2"/>
<name>A0A0G0W3M2_9BACT</name>
<feature type="non-terminal residue" evidence="1">
    <location>
        <position position="1"/>
    </location>
</feature>
<evidence type="ECO:0000313" key="2">
    <source>
        <dbReference type="Proteomes" id="UP000034749"/>
    </source>
</evidence>